<dbReference type="PANTHER" id="PTHR34148">
    <property type="entry name" value="ADENOSYLCOBINAMIDE-GDP RIBAZOLETRANSFERASE"/>
    <property type="match status" value="1"/>
</dbReference>
<dbReference type="NCBIfam" id="TIGR00317">
    <property type="entry name" value="cobS"/>
    <property type="match status" value="1"/>
</dbReference>
<evidence type="ECO:0000256" key="11">
    <source>
        <dbReference type="ARBA" id="ARBA00022842"/>
    </source>
</evidence>
<dbReference type="HAMAP" id="MF_00719">
    <property type="entry name" value="CobS"/>
    <property type="match status" value="1"/>
</dbReference>
<evidence type="ECO:0000256" key="3">
    <source>
        <dbReference type="ARBA" id="ARBA00004663"/>
    </source>
</evidence>
<dbReference type="RefSeq" id="WP_194703025.1">
    <property type="nucleotide sequence ID" value="NZ_JADKNH010000011.1"/>
</dbReference>
<evidence type="ECO:0000256" key="9">
    <source>
        <dbReference type="ARBA" id="ARBA00022679"/>
    </source>
</evidence>
<evidence type="ECO:0000256" key="18">
    <source>
        <dbReference type="ARBA" id="ARBA00049504"/>
    </source>
</evidence>
<dbReference type="EC" id="2.7.8.26" evidence="5 19"/>
<evidence type="ECO:0000256" key="13">
    <source>
        <dbReference type="ARBA" id="ARBA00023136"/>
    </source>
</evidence>
<evidence type="ECO:0000256" key="15">
    <source>
        <dbReference type="ARBA" id="ARBA00032605"/>
    </source>
</evidence>
<evidence type="ECO:0000256" key="10">
    <source>
        <dbReference type="ARBA" id="ARBA00022692"/>
    </source>
</evidence>
<keyword evidence="8 19" id="KW-0169">Cobalamin biosynthesis</keyword>
<evidence type="ECO:0000256" key="16">
    <source>
        <dbReference type="ARBA" id="ARBA00032853"/>
    </source>
</evidence>
<comment type="pathway">
    <text evidence="3 19">Cofactor biosynthesis; adenosylcobalamin biosynthesis; adenosylcobalamin from cob(II)yrinate a,c-diamide: step 7/7.</text>
</comment>
<dbReference type="GO" id="GO:0051073">
    <property type="term" value="F:adenosylcobinamide-GDP ribazoletransferase activity"/>
    <property type="evidence" value="ECO:0007669"/>
    <property type="project" value="UniProtKB-EC"/>
</dbReference>
<feature type="transmembrane region" description="Helical" evidence="19">
    <location>
        <begin position="105"/>
        <end position="123"/>
    </location>
</feature>
<comment type="function">
    <text evidence="14 19">Joins adenosylcobinamide-GDP and alpha-ribazole to generate adenosylcobalamin (Ado-cobalamin). Also synthesizes adenosylcobalamin 5'-phosphate from adenosylcobinamide-GDP and alpha-ribazole 5'-phosphate.</text>
</comment>
<comment type="catalytic activity">
    <reaction evidence="18 19">
        <text>alpha-ribazole 5'-phosphate + adenosylcob(III)inamide-GDP = adenosylcob(III)alamin 5'-phosphate + GMP + H(+)</text>
        <dbReference type="Rhea" id="RHEA:23560"/>
        <dbReference type="ChEBI" id="CHEBI:15378"/>
        <dbReference type="ChEBI" id="CHEBI:57918"/>
        <dbReference type="ChEBI" id="CHEBI:58115"/>
        <dbReference type="ChEBI" id="CHEBI:60487"/>
        <dbReference type="ChEBI" id="CHEBI:60493"/>
        <dbReference type="EC" id="2.7.8.26"/>
    </reaction>
</comment>
<gene>
    <name evidence="19 20" type="primary">cobS</name>
    <name evidence="20" type="ORF">ISU02_16895</name>
</gene>
<dbReference type="InterPro" id="IPR003805">
    <property type="entry name" value="CobS"/>
</dbReference>
<proteinExistence type="inferred from homology"/>
<evidence type="ECO:0000256" key="6">
    <source>
        <dbReference type="ARBA" id="ARBA00015850"/>
    </source>
</evidence>
<dbReference type="PANTHER" id="PTHR34148:SF1">
    <property type="entry name" value="ADENOSYLCOBINAMIDE-GDP RIBAZOLETRANSFERASE"/>
    <property type="match status" value="1"/>
</dbReference>
<keyword evidence="12 19" id="KW-1133">Transmembrane helix</keyword>
<feature type="transmembrane region" description="Helical" evidence="19">
    <location>
        <begin position="59"/>
        <end position="77"/>
    </location>
</feature>
<keyword evidence="10 19" id="KW-0812">Transmembrane</keyword>
<comment type="cofactor">
    <cofactor evidence="1 19">
        <name>Mg(2+)</name>
        <dbReference type="ChEBI" id="CHEBI:18420"/>
    </cofactor>
</comment>
<evidence type="ECO:0000256" key="17">
    <source>
        <dbReference type="ARBA" id="ARBA00048623"/>
    </source>
</evidence>
<dbReference type="Proteomes" id="UP000614200">
    <property type="component" value="Unassembled WGS sequence"/>
</dbReference>
<feature type="transmembrane region" description="Helical" evidence="19">
    <location>
        <begin position="176"/>
        <end position="209"/>
    </location>
</feature>
<evidence type="ECO:0000256" key="19">
    <source>
        <dbReference type="HAMAP-Rule" id="MF_00719"/>
    </source>
</evidence>
<evidence type="ECO:0000256" key="2">
    <source>
        <dbReference type="ARBA" id="ARBA00004651"/>
    </source>
</evidence>
<keyword evidence="9 19" id="KW-0808">Transferase</keyword>
<keyword evidence="11 19" id="KW-0460">Magnesium</keyword>
<organism evidence="20 21">
    <name type="scientific">Fusibacter ferrireducens</name>
    <dbReference type="NCBI Taxonomy" id="2785058"/>
    <lineage>
        <taxon>Bacteria</taxon>
        <taxon>Bacillati</taxon>
        <taxon>Bacillota</taxon>
        <taxon>Clostridia</taxon>
        <taxon>Eubacteriales</taxon>
        <taxon>Eubacteriales Family XII. Incertae Sedis</taxon>
        <taxon>Fusibacter</taxon>
    </lineage>
</organism>
<dbReference type="EMBL" id="JADKNH010000011">
    <property type="protein sequence ID" value="MBF4694781.1"/>
    <property type="molecule type" value="Genomic_DNA"/>
</dbReference>
<keyword evidence="21" id="KW-1185">Reference proteome</keyword>
<evidence type="ECO:0000256" key="7">
    <source>
        <dbReference type="ARBA" id="ARBA00022475"/>
    </source>
</evidence>
<evidence type="ECO:0000256" key="4">
    <source>
        <dbReference type="ARBA" id="ARBA00010561"/>
    </source>
</evidence>
<evidence type="ECO:0000256" key="5">
    <source>
        <dbReference type="ARBA" id="ARBA00013200"/>
    </source>
</evidence>
<evidence type="ECO:0000256" key="8">
    <source>
        <dbReference type="ARBA" id="ARBA00022573"/>
    </source>
</evidence>
<accession>A0ABR9ZWF4</accession>
<evidence type="ECO:0000313" key="21">
    <source>
        <dbReference type="Proteomes" id="UP000614200"/>
    </source>
</evidence>
<evidence type="ECO:0000256" key="12">
    <source>
        <dbReference type="ARBA" id="ARBA00022989"/>
    </source>
</evidence>
<keyword evidence="13 19" id="KW-0472">Membrane</keyword>
<dbReference type="Pfam" id="PF02654">
    <property type="entry name" value="CobS"/>
    <property type="match status" value="1"/>
</dbReference>
<evidence type="ECO:0000256" key="1">
    <source>
        <dbReference type="ARBA" id="ARBA00001946"/>
    </source>
</evidence>
<reference evidence="20 21" key="1">
    <citation type="submission" date="2020-11" db="EMBL/GenBank/DDBJ databases">
        <title>Fusibacter basophilias sp. nov.</title>
        <authorList>
            <person name="Qiu D."/>
        </authorList>
    </citation>
    <scope>NUCLEOTIDE SEQUENCE [LARGE SCALE GENOMIC DNA]</scope>
    <source>
        <strain evidence="20 21">Q10-2</strain>
    </source>
</reference>
<name>A0ABR9ZWF4_9FIRM</name>
<keyword evidence="7 19" id="KW-1003">Cell membrane</keyword>
<evidence type="ECO:0000313" key="20">
    <source>
        <dbReference type="EMBL" id="MBF4694781.1"/>
    </source>
</evidence>
<comment type="similarity">
    <text evidence="4 19">Belongs to the CobS family.</text>
</comment>
<sequence>MKAFLLMLSFFSRIPVGHRVAYSDDLYRQSIVYFPYVGLIVGGISAVPLWLLQNTSHGVRGILVILVYLLVSGGIHLDGLADSMDGLFSGREKERILEIMKDSRIGSFGVIGLILYFLVFYQCASEVMPILILLMPFVGKSAAAFTAGYSDYARVSPGMGTVLINSHTPKTSIEILVINLIIAFIALGFEGLAMVAMTFILAFFLMKWIHGKIGGMTGDTIGFVVEVCQMCFLLIATILY</sequence>
<comment type="caution">
    <text evidence="20">The sequence shown here is derived from an EMBL/GenBank/DDBJ whole genome shotgun (WGS) entry which is preliminary data.</text>
</comment>
<feature type="transmembrane region" description="Helical" evidence="19">
    <location>
        <begin position="130"/>
        <end position="149"/>
    </location>
</feature>
<protein>
    <recommendedName>
        <fullName evidence="6 19">Adenosylcobinamide-GDP ribazoletransferase</fullName>
        <ecNumber evidence="5 19">2.7.8.26</ecNumber>
    </recommendedName>
    <alternativeName>
        <fullName evidence="16 19">Cobalamin synthase</fullName>
    </alternativeName>
    <alternativeName>
        <fullName evidence="15 19">Cobalamin-5'-phosphate synthase</fullName>
    </alternativeName>
</protein>
<comment type="subcellular location">
    <subcellularLocation>
        <location evidence="2 19">Cell membrane</location>
        <topology evidence="2 19">Multi-pass membrane protein</topology>
    </subcellularLocation>
</comment>
<evidence type="ECO:0000256" key="14">
    <source>
        <dbReference type="ARBA" id="ARBA00025228"/>
    </source>
</evidence>
<comment type="catalytic activity">
    <reaction evidence="17 19">
        <text>alpha-ribazole + adenosylcob(III)inamide-GDP = adenosylcob(III)alamin + GMP + H(+)</text>
        <dbReference type="Rhea" id="RHEA:16049"/>
        <dbReference type="ChEBI" id="CHEBI:10329"/>
        <dbReference type="ChEBI" id="CHEBI:15378"/>
        <dbReference type="ChEBI" id="CHEBI:18408"/>
        <dbReference type="ChEBI" id="CHEBI:58115"/>
        <dbReference type="ChEBI" id="CHEBI:60487"/>
        <dbReference type="EC" id="2.7.8.26"/>
    </reaction>
</comment>
<feature type="transmembrane region" description="Helical" evidence="19">
    <location>
        <begin position="33"/>
        <end position="52"/>
    </location>
</feature>